<dbReference type="InterPro" id="IPR053140">
    <property type="entry name" value="GDSL_Rv0518-like"/>
</dbReference>
<dbReference type="Pfam" id="PF13472">
    <property type="entry name" value="Lipase_GDSL_2"/>
    <property type="match status" value="1"/>
</dbReference>
<dbReference type="CDD" id="cd00229">
    <property type="entry name" value="SGNH_hydrolase"/>
    <property type="match status" value="1"/>
</dbReference>
<protein>
    <submittedName>
        <fullName evidence="2">SGNH/GDSL hydrolase family protein</fullName>
    </submittedName>
</protein>
<dbReference type="Gene3D" id="3.40.50.1110">
    <property type="entry name" value="SGNH hydrolase"/>
    <property type="match status" value="1"/>
</dbReference>
<dbReference type="PANTHER" id="PTHR43784:SF2">
    <property type="entry name" value="GDSL-LIKE LIPASE_ACYLHYDROLASE, PUTATIVE (AFU_ORTHOLOGUE AFUA_2G00820)-RELATED"/>
    <property type="match status" value="1"/>
</dbReference>
<sequence>MRTSVIVGVAMVALMMGAGVGHGYLGPVTPPRLADHDLRVRSIAVIGDSYTTGGPEGGLGANGWTTRAGQVLLRDGKPVAASVAAEGGAGYGVRGNHGNLFVDLVPRAVTADDAVVVFFGSRNDDVADPGLLAGTMHDALARARDLAPNATLLVIGPPWPTADVPAAIWRVRDTLAAQTWLVGGEFVDPLAEGWFVGRPDLIGADGIHPTDAGHAYLAERIAPLISARLPG</sequence>
<evidence type="ECO:0000259" key="1">
    <source>
        <dbReference type="Pfam" id="PF13472"/>
    </source>
</evidence>
<dbReference type="RefSeq" id="WP_069390912.1">
    <property type="nucleotide sequence ID" value="NZ_AP022594.1"/>
</dbReference>
<reference evidence="2 3" key="1">
    <citation type="submission" date="2017-04" db="EMBL/GenBank/DDBJ databases">
        <title>The new phylogeny of genus Mycobacterium.</title>
        <authorList>
            <person name="Tortoli E."/>
            <person name="Trovato A."/>
            <person name="Cirillo D.M."/>
        </authorList>
    </citation>
    <scope>NUCLEOTIDE SEQUENCE [LARGE SCALE GENOMIC DNA]</scope>
    <source>
        <strain evidence="2 3">KCTC 19819</strain>
    </source>
</reference>
<dbReference type="GO" id="GO:0016787">
    <property type="term" value="F:hydrolase activity"/>
    <property type="evidence" value="ECO:0007669"/>
    <property type="project" value="UniProtKB-KW"/>
</dbReference>
<keyword evidence="2" id="KW-0378">Hydrolase</keyword>
<proteinExistence type="predicted"/>
<dbReference type="Proteomes" id="UP000193577">
    <property type="component" value="Unassembled WGS sequence"/>
</dbReference>
<dbReference type="InterPro" id="IPR013830">
    <property type="entry name" value="SGNH_hydro"/>
</dbReference>
<accession>A0AA91PGJ7</accession>
<dbReference type="InterPro" id="IPR054624">
    <property type="entry name" value="GDSL_Rv0518"/>
</dbReference>
<dbReference type="PANTHER" id="PTHR43784">
    <property type="entry name" value="GDSL-LIKE LIPASE/ACYLHYDROLASE, PUTATIVE (AFU_ORTHOLOGUE AFUA_2G00820)-RELATED"/>
    <property type="match status" value="1"/>
</dbReference>
<dbReference type="InterPro" id="IPR036514">
    <property type="entry name" value="SGNH_hydro_sf"/>
</dbReference>
<evidence type="ECO:0000313" key="2">
    <source>
        <dbReference type="EMBL" id="OSC35052.1"/>
    </source>
</evidence>
<feature type="domain" description="SGNH hydrolase-type esterase" evidence="1">
    <location>
        <begin position="45"/>
        <end position="215"/>
    </location>
</feature>
<dbReference type="SUPFAM" id="SSF52266">
    <property type="entry name" value="SGNH hydrolase"/>
    <property type="match status" value="1"/>
</dbReference>
<organism evidence="2 3">
    <name type="scientific">Mycolicibacillus koreensis</name>
    <dbReference type="NCBI Taxonomy" id="1069220"/>
    <lineage>
        <taxon>Bacteria</taxon>
        <taxon>Bacillati</taxon>
        <taxon>Actinomycetota</taxon>
        <taxon>Actinomycetes</taxon>
        <taxon>Mycobacteriales</taxon>
        <taxon>Mycobacteriaceae</taxon>
        <taxon>Mycolicibacillus</taxon>
    </lineage>
</organism>
<name>A0AA91PGJ7_9MYCO</name>
<evidence type="ECO:0000313" key="3">
    <source>
        <dbReference type="Proteomes" id="UP000193577"/>
    </source>
</evidence>
<dbReference type="AlphaFoldDB" id="A0AA91PGJ7"/>
<dbReference type="NCBIfam" id="NF045548">
    <property type="entry name" value="GDSL_lipase"/>
    <property type="match status" value="1"/>
</dbReference>
<gene>
    <name evidence="2" type="ORF">B8W67_04485</name>
</gene>
<keyword evidence="3" id="KW-1185">Reference proteome</keyword>
<dbReference type="EMBL" id="NCXO01000006">
    <property type="protein sequence ID" value="OSC35052.1"/>
    <property type="molecule type" value="Genomic_DNA"/>
</dbReference>
<comment type="caution">
    <text evidence="2">The sequence shown here is derived from an EMBL/GenBank/DDBJ whole genome shotgun (WGS) entry which is preliminary data.</text>
</comment>